<dbReference type="FunFam" id="3.30.1490.20:FF:000003">
    <property type="entry name" value="acetyl-CoA carboxylase isoform X1"/>
    <property type="match status" value="1"/>
</dbReference>
<evidence type="ECO:0000256" key="1">
    <source>
        <dbReference type="ARBA" id="ARBA00001953"/>
    </source>
</evidence>
<feature type="domain" description="ATP-grasp" evidence="7">
    <location>
        <begin position="237"/>
        <end position="435"/>
    </location>
</feature>
<dbReference type="InterPro" id="IPR050856">
    <property type="entry name" value="Biotin_carboxylase_complex"/>
</dbReference>
<dbReference type="EMBL" id="OB793752">
    <property type="protein sequence ID" value="CAD7428482.1"/>
    <property type="molecule type" value="Genomic_DNA"/>
</dbReference>
<dbReference type="AlphaFoldDB" id="A0A7R9E6R5"/>
<dbReference type="SUPFAM" id="SSF52440">
    <property type="entry name" value="PreATP-grasp domain"/>
    <property type="match status" value="1"/>
</dbReference>
<evidence type="ECO:0000256" key="5">
    <source>
        <dbReference type="ARBA" id="ARBA00023267"/>
    </source>
</evidence>
<dbReference type="Gene3D" id="2.40.50.100">
    <property type="match status" value="1"/>
</dbReference>
<dbReference type="InterPro" id="IPR011761">
    <property type="entry name" value="ATP-grasp"/>
</dbReference>
<dbReference type="InterPro" id="IPR011054">
    <property type="entry name" value="Rudment_hybrid_motif"/>
</dbReference>
<dbReference type="GO" id="GO:0005524">
    <property type="term" value="F:ATP binding"/>
    <property type="evidence" value="ECO:0007669"/>
    <property type="project" value="UniProtKB-UniRule"/>
</dbReference>
<dbReference type="GO" id="GO:0046872">
    <property type="term" value="F:metal ion binding"/>
    <property type="evidence" value="ECO:0007669"/>
    <property type="project" value="InterPro"/>
</dbReference>
<dbReference type="SMART" id="SM00878">
    <property type="entry name" value="Biotin_carb_C"/>
    <property type="match status" value="1"/>
</dbReference>
<keyword evidence="4 6" id="KW-0067">ATP-binding</keyword>
<dbReference type="InterPro" id="IPR005481">
    <property type="entry name" value="BC-like_N"/>
</dbReference>
<dbReference type="Gene3D" id="3.40.50.20">
    <property type="match status" value="1"/>
</dbReference>
<keyword evidence="5" id="KW-0092">Biotin</keyword>
<name>A0A7R9E6R5_9NEOP</name>
<dbReference type="InterPro" id="IPR000089">
    <property type="entry name" value="Biotin_lipoyl"/>
</dbReference>
<dbReference type="Pfam" id="PF00289">
    <property type="entry name" value="Biotin_carb_N"/>
    <property type="match status" value="1"/>
</dbReference>
<dbReference type="InterPro" id="IPR011764">
    <property type="entry name" value="Biotin_carboxylation_dom"/>
</dbReference>
<dbReference type="PROSITE" id="PS50975">
    <property type="entry name" value="ATP_GRASP"/>
    <property type="match status" value="1"/>
</dbReference>
<sequence length="950" mass="106023">MVFHSRSTSFSVQRHSSSGRVISKLLVANRGEIACRIMRTAHKLGLRTVAVYSDADTEAMHVAMVRTGAVYLLGESIAVAADEAYRLGPAPSQESYLRQDQIIRVATISGCQAVHPGYGFLSENAEFAELCQDSGLVFIGPPASAIRDMGLKRLVWAWASREVSLGMSLKRLVRGMSLKRLVRDMGLKRLVRDMGLKRLVRDMGLKRLVRDMCHKRLVRVMGLKRLVRDMGLKSTSKALMAAAGVPVIQGYHGDDQTDTKLRQEADKIGFPVMIKAVRGGGGKGMRIVLTPQEFEAQLQSARREASQSFGDDGMLVEKFVERPRHVEVQVFGDSHGNYVHLFERDCSVQRRHQKIIEEAPAPGLSEKVRAELGQAAVRAAQAVNYVGAGTVEFIMDQLDNRFYFMEMNTRLQVEHPVTEMITGTDLVHWQIQVASGGTLPLTQDLIKSHGHAFEARIYAENPDKGFLPGAGPLTYMHTPVPGDDVRVETGVCKAGTCVVTGVCKVGTCVVTGVCQVGTCVVTGICKVGTCVVTGEYVKWVHVLSQEYVKWVHVLSQEYVKWVHVLSQEYVKWVHMLSQEYVKWEYVKWVHVLSQEYVKWVHVLSQEYVKWVHVLLQEYVKSMSSGYTCCHRSMSRVCQGDQVSVHYDPMISKLVVWGENRTQALVKLRRQLADFHVAGVDTNINFLLDLTAHEQFLAGNVHTGFIQQHQEQLLLTRTTKEILVVQAAVGLLLHEEMISRKAAMSSSDPFSPFSQETGFRVNHFHKRRLELTFEEEKLHAEVTYTEPSTFEVRVNSTKDPVQVKGVLTDEGGRLELRCHLDNLVTKCRVFVDGRDVHLFTVDGSYLLRLTPPRYLKRLGGKDSHQAGDTAVAPMPGVVDKVWVVPGDSVQAGDPLMVLIAMKMEVNTLTSRVHVIRAPRAGIVAKVLFSSKENVGKNSTVVTFQPDSNSET</sequence>
<dbReference type="Pfam" id="PF00364">
    <property type="entry name" value="Biotin_lipoyl"/>
    <property type="match status" value="1"/>
</dbReference>
<evidence type="ECO:0000256" key="2">
    <source>
        <dbReference type="ARBA" id="ARBA00022598"/>
    </source>
</evidence>
<dbReference type="InterPro" id="IPR005482">
    <property type="entry name" value="Biotin_COase_C"/>
</dbReference>
<dbReference type="SUPFAM" id="SSF51246">
    <property type="entry name" value="Rudiment single hybrid motif"/>
    <property type="match status" value="1"/>
</dbReference>
<accession>A0A7R9E6R5</accession>
<dbReference type="Pfam" id="PF02785">
    <property type="entry name" value="Biotin_carb_C"/>
    <property type="match status" value="1"/>
</dbReference>
<evidence type="ECO:0000256" key="3">
    <source>
        <dbReference type="ARBA" id="ARBA00022741"/>
    </source>
</evidence>
<dbReference type="GO" id="GO:0004485">
    <property type="term" value="F:methylcrotonoyl-CoA carboxylase activity"/>
    <property type="evidence" value="ECO:0007669"/>
    <property type="project" value="TreeGrafter"/>
</dbReference>
<dbReference type="PROSITE" id="PS00867">
    <property type="entry name" value="CPSASE_2"/>
    <property type="match status" value="1"/>
</dbReference>
<reference evidence="9" key="1">
    <citation type="submission" date="2020-11" db="EMBL/GenBank/DDBJ databases">
        <authorList>
            <person name="Tran Van P."/>
        </authorList>
    </citation>
    <scope>NUCLEOTIDE SEQUENCE</scope>
</reference>
<dbReference type="InterPro" id="IPR016185">
    <property type="entry name" value="PreATP-grasp_dom_sf"/>
</dbReference>
<dbReference type="CDD" id="cd06850">
    <property type="entry name" value="biotinyl_domain"/>
    <property type="match status" value="1"/>
</dbReference>
<keyword evidence="3 6" id="KW-0547">Nucleotide-binding</keyword>
<evidence type="ECO:0000259" key="8">
    <source>
        <dbReference type="PROSITE" id="PS50979"/>
    </source>
</evidence>
<comment type="cofactor">
    <cofactor evidence="1">
        <name>biotin</name>
        <dbReference type="ChEBI" id="CHEBI:57586"/>
    </cofactor>
</comment>
<dbReference type="Pfam" id="PF21139">
    <property type="entry name" value="BT_MCC_alpha"/>
    <property type="match status" value="1"/>
</dbReference>
<dbReference type="InterPro" id="IPR005479">
    <property type="entry name" value="CPAse_ATP-bd"/>
</dbReference>
<protein>
    <submittedName>
        <fullName evidence="9">Uncharacterized protein</fullName>
    </submittedName>
</protein>
<dbReference type="PANTHER" id="PTHR18866">
    <property type="entry name" value="CARBOXYLASE:PYRUVATE/ACETYL-COA/PROPIONYL-COA CARBOXYLASE"/>
    <property type="match status" value="1"/>
</dbReference>
<proteinExistence type="predicted"/>
<evidence type="ECO:0000256" key="6">
    <source>
        <dbReference type="PROSITE-ProRule" id="PRU00409"/>
    </source>
</evidence>
<feature type="domain" description="Biotin carboxylation" evidence="8">
    <location>
        <begin position="21"/>
        <end position="710"/>
    </location>
</feature>
<keyword evidence="2" id="KW-0436">Ligase</keyword>
<dbReference type="InterPro" id="IPR011053">
    <property type="entry name" value="Single_hybrid_motif"/>
</dbReference>
<dbReference type="GO" id="GO:0005739">
    <property type="term" value="C:mitochondrion"/>
    <property type="evidence" value="ECO:0007669"/>
    <property type="project" value="TreeGrafter"/>
</dbReference>
<dbReference type="PANTHER" id="PTHR18866:SF33">
    <property type="entry name" value="METHYLCROTONOYL-COA CARBOXYLASE SUBUNIT ALPHA, MITOCHONDRIAL-RELATED"/>
    <property type="match status" value="1"/>
</dbReference>
<dbReference type="Pfam" id="PF02786">
    <property type="entry name" value="CPSase_L_D2"/>
    <property type="match status" value="1"/>
</dbReference>
<dbReference type="PROSITE" id="PS50979">
    <property type="entry name" value="BC"/>
    <property type="match status" value="1"/>
</dbReference>
<evidence type="ECO:0000259" key="7">
    <source>
        <dbReference type="PROSITE" id="PS50975"/>
    </source>
</evidence>
<dbReference type="Gene3D" id="3.30.700.40">
    <property type="match status" value="1"/>
</dbReference>
<evidence type="ECO:0000313" key="9">
    <source>
        <dbReference type="EMBL" id="CAD7428482.1"/>
    </source>
</evidence>
<organism evidence="9">
    <name type="scientific">Timema monikensis</name>
    <dbReference type="NCBI Taxonomy" id="170555"/>
    <lineage>
        <taxon>Eukaryota</taxon>
        <taxon>Metazoa</taxon>
        <taxon>Ecdysozoa</taxon>
        <taxon>Arthropoda</taxon>
        <taxon>Hexapoda</taxon>
        <taxon>Insecta</taxon>
        <taxon>Pterygota</taxon>
        <taxon>Neoptera</taxon>
        <taxon>Polyneoptera</taxon>
        <taxon>Phasmatodea</taxon>
        <taxon>Timematodea</taxon>
        <taxon>Timematoidea</taxon>
        <taxon>Timematidae</taxon>
        <taxon>Timema</taxon>
    </lineage>
</organism>
<dbReference type="SUPFAM" id="SSF56059">
    <property type="entry name" value="Glutathione synthetase ATP-binding domain-like"/>
    <property type="match status" value="1"/>
</dbReference>
<dbReference type="Gene3D" id="3.30.470.20">
    <property type="entry name" value="ATP-grasp fold, B domain"/>
    <property type="match status" value="2"/>
</dbReference>
<dbReference type="SUPFAM" id="SSF51230">
    <property type="entry name" value="Single hybrid motif"/>
    <property type="match status" value="1"/>
</dbReference>
<dbReference type="InterPro" id="IPR048429">
    <property type="entry name" value="MCC_alpha_BT"/>
</dbReference>
<evidence type="ECO:0000256" key="4">
    <source>
        <dbReference type="ARBA" id="ARBA00022840"/>
    </source>
</evidence>
<gene>
    <name evidence="9" type="ORF">TMSB3V08_LOCUS5286</name>
</gene>